<comment type="caution">
    <text evidence="2">The sequence shown here is derived from an EMBL/GenBank/DDBJ whole genome shotgun (WGS) entry which is preliminary data.</text>
</comment>
<gene>
    <name evidence="2" type="ORF">BJY01DRAFT_256024</name>
</gene>
<organism evidence="2 3">
    <name type="scientific">Aspergillus pseudoustus</name>
    <dbReference type="NCBI Taxonomy" id="1810923"/>
    <lineage>
        <taxon>Eukaryota</taxon>
        <taxon>Fungi</taxon>
        <taxon>Dikarya</taxon>
        <taxon>Ascomycota</taxon>
        <taxon>Pezizomycotina</taxon>
        <taxon>Eurotiomycetes</taxon>
        <taxon>Eurotiomycetidae</taxon>
        <taxon>Eurotiales</taxon>
        <taxon>Aspergillaceae</taxon>
        <taxon>Aspergillus</taxon>
        <taxon>Aspergillus subgen. Nidulantes</taxon>
    </lineage>
</organism>
<keyword evidence="3" id="KW-1185">Reference proteome</keyword>
<name>A0ABR4IF13_9EURO</name>
<proteinExistence type="predicted"/>
<sequence>MSTEDPQPTDSFVDAEYLTIYLGACDTANSKRVNTYFLVLATPDFTNSTYSRILAPYEARPRGKSLVYHRQRFRLPTDETGLWEKVLEMVATMIWKAETAPRPTSVKWDHAFVHALEAEQMVAQGTLEEYQRKQERHAKAAAATASRGEQGHVEMADGGPVELESEDASGNTADAAK</sequence>
<protein>
    <submittedName>
        <fullName evidence="2">Uncharacterized protein</fullName>
    </submittedName>
</protein>
<evidence type="ECO:0000313" key="3">
    <source>
        <dbReference type="Proteomes" id="UP001610446"/>
    </source>
</evidence>
<evidence type="ECO:0000313" key="2">
    <source>
        <dbReference type="EMBL" id="KAL2826354.1"/>
    </source>
</evidence>
<feature type="region of interest" description="Disordered" evidence="1">
    <location>
        <begin position="130"/>
        <end position="177"/>
    </location>
</feature>
<evidence type="ECO:0000256" key="1">
    <source>
        <dbReference type="SAM" id="MobiDB-lite"/>
    </source>
</evidence>
<feature type="compositionally biased region" description="Polar residues" evidence="1">
    <location>
        <begin position="168"/>
        <end position="177"/>
    </location>
</feature>
<accession>A0ABR4IF13</accession>
<dbReference type="EMBL" id="JBFXLU010000447">
    <property type="protein sequence ID" value="KAL2826354.1"/>
    <property type="molecule type" value="Genomic_DNA"/>
</dbReference>
<reference evidence="2 3" key="1">
    <citation type="submission" date="2024-07" db="EMBL/GenBank/DDBJ databases">
        <title>Section-level genome sequencing and comparative genomics of Aspergillus sections Usti and Cavernicolus.</title>
        <authorList>
            <consortium name="Lawrence Berkeley National Laboratory"/>
            <person name="Nybo J.L."/>
            <person name="Vesth T.C."/>
            <person name="Theobald S."/>
            <person name="Frisvad J.C."/>
            <person name="Larsen T.O."/>
            <person name="Kjaerboelling I."/>
            <person name="Rothschild-Mancinelli K."/>
            <person name="Lyhne E.K."/>
            <person name="Kogle M.E."/>
            <person name="Barry K."/>
            <person name="Clum A."/>
            <person name="Na H."/>
            <person name="Ledsgaard L."/>
            <person name="Lin J."/>
            <person name="Lipzen A."/>
            <person name="Kuo A."/>
            <person name="Riley R."/>
            <person name="Mondo S."/>
            <person name="Labutti K."/>
            <person name="Haridas S."/>
            <person name="Pangalinan J."/>
            <person name="Salamov A.A."/>
            <person name="Simmons B.A."/>
            <person name="Magnuson J.K."/>
            <person name="Chen J."/>
            <person name="Drula E."/>
            <person name="Henrissat B."/>
            <person name="Wiebenga A."/>
            <person name="Lubbers R.J."/>
            <person name="Gomes A.C."/>
            <person name="Makela M.R."/>
            <person name="Stajich J."/>
            <person name="Grigoriev I.V."/>
            <person name="Mortensen U.H."/>
            <person name="De Vries R.P."/>
            <person name="Baker S.E."/>
            <person name="Andersen M.R."/>
        </authorList>
    </citation>
    <scope>NUCLEOTIDE SEQUENCE [LARGE SCALE GENOMIC DNA]</scope>
    <source>
        <strain evidence="2 3">CBS 123904</strain>
    </source>
</reference>
<dbReference type="Proteomes" id="UP001610446">
    <property type="component" value="Unassembled WGS sequence"/>
</dbReference>